<evidence type="ECO:0000313" key="6">
    <source>
        <dbReference type="Proteomes" id="UP000266643"/>
    </source>
</evidence>
<accession>A0A397E4V4</accession>
<name>A0A397E4V4_APHAT</name>
<comment type="similarity">
    <text evidence="1 4">Belongs to the phosphatase 2A regulatory subunit B family.</text>
</comment>
<dbReference type="InterPro" id="IPR018067">
    <property type="entry name" value="PP2A_PR55_CS"/>
</dbReference>
<dbReference type="Pfam" id="PF00400">
    <property type="entry name" value="WD40"/>
    <property type="match status" value="2"/>
</dbReference>
<dbReference type="SUPFAM" id="SSF50978">
    <property type="entry name" value="WD40 repeat-like"/>
    <property type="match status" value="1"/>
</dbReference>
<evidence type="ECO:0000256" key="2">
    <source>
        <dbReference type="ARBA" id="ARBA00022574"/>
    </source>
</evidence>
<sequence>MITAVEYDRYGDYIATGTKGGQIAVYTKDVNAQQQGRLTRSFQSHDHSQNRYAPYKSFQSHKAEFDYLKSLEIEEKINQIRWCRPSNDALYLLSTNDKTIKLWRLHNREVRTVQQFQHPANTYGDVIRLPTLNKAPPVAVATTKKVFANAHTYHINSIALNSDGETFISADDLRINLWHLGVSDQSFSTFHPHLTSLTIV</sequence>
<comment type="caution">
    <text evidence="5">The sequence shown here is derived from an EMBL/GenBank/DDBJ whole genome shotgun (WGS) entry which is preliminary data.</text>
</comment>
<dbReference type="GO" id="GO:0019888">
    <property type="term" value="F:protein phosphatase regulator activity"/>
    <property type="evidence" value="ECO:0007669"/>
    <property type="project" value="InterPro"/>
</dbReference>
<dbReference type="InterPro" id="IPR015943">
    <property type="entry name" value="WD40/YVTN_repeat-like_dom_sf"/>
</dbReference>
<dbReference type="PROSITE" id="PS01024">
    <property type="entry name" value="PR55_1"/>
    <property type="match status" value="1"/>
</dbReference>
<keyword evidence="3 4" id="KW-0677">Repeat</keyword>
<dbReference type="PRINTS" id="PR00600">
    <property type="entry name" value="PP2APR55"/>
</dbReference>
<feature type="non-terminal residue" evidence="5">
    <location>
        <position position="200"/>
    </location>
</feature>
<dbReference type="Gene3D" id="2.130.10.10">
    <property type="entry name" value="YVTN repeat-like/Quinoprotein amine dehydrogenase"/>
    <property type="match status" value="1"/>
</dbReference>
<organism evidence="5 6">
    <name type="scientific">Aphanomyces astaci</name>
    <name type="common">Crayfish plague agent</name>
    <dbReference type="NCBI Taxonomy" id="112090"/>
    <lineage>
        <taxon>Eukaryota</taxon>
        <taxon>Sar</taxon>
        <taxon>Stramenopiles</taxon>
        <taxon>Oomycota</taxon>
        <taxon>Saprolegniomycetes</taxon>
        <taxon>Saprolegniales</taxon>
        <taxon>Verrucalvaceae</taxon>
        <taxon>Aphanomyces</taxon>
    </lineage>
</organism>
<dbReference type="AlphaFoldDB" id="A0A397E4V4"/>
<evidence type="ECO:0000256" key="3">
    <source>
        <dbReference type="ARBA" id="ARBA00022737"/>
    </source>
</evidence>
<evidence type="ECO:0000313" key="5">
    <source>
        <dbReference type="EMBL" id="RHY73313.1"/>
    </source>
</evidence>
<proteinExistence type="inferred from homology"/>
<protein>
    <recommendedName>
        <fullName evidence="4">Serine/threonine-protein phosphatase 2A 55 kDa regulatory subunit B</fullName>
    </recommendedName>
</protein>
<dbReference type="GO" id="GO:0000159">
    <property type="term" value="C:protein phosphatase type 2A complex"/>
    <property type="evidence" value="ECO:0007669"/>
    <property type="project" value="UniProtKB-UniRule"/>
</dbReference>
<evidence type="ECO:0000256" key="1">
    <source>
        <dbReference type="ARBA" id="ARBA00008259"/>
    </source>
</evidence>
<gene>
    <name evidence="5" type="ORF">DYB30_009228</name>
</gene>
<dbReference type="InterPro" id="IPR000009">
    <property type="entry name" value="PP2A_PR55"/>
</dbReference>
<reference evidence="5 6" key="1">
    <citation type="submission" date="2018-08" db="EMBL/GenBank/DDBJ databases">
        <title>Aphanomyces genome sequencing and annotation.</title>
        <authorList>
            <person name="Minardi D."/>
            <person name="Oidtmann B."/>
            <person name="Van Der Giezen M."/>
            <person name="Studholme D.J."/>
        </authorList>
    </citation>
    <scope>NUCLEOTIDE SEQUENCE [LARGE SCALE GENOMIC DNA]</scope>
    <source>
        <strain evidence="5 6">D2</strain>
    </source>
</reference>
<dbReference type="EMBL" id="QUTD01003304">
    <property type="protein sequence ID" value="RHY73313.1"/>
    <property type="molecule type" value="Genomic_DNA"/>
</dbReference>
<dbReference type="SMART" id="SM00320">
    <property type="entry name" value="WD40"/>
    <property type="match status" value="2"/>
</dbReference>
<keyword evidence="2 4" id="KW-0853">WD repeat</keyword>
<dbReference type="InterPro" id="IPR001680">
    <property type="entry name" value="WD40_rpt"/>
</dbReference>
<dbReference type="VEuPathDB" id="FungiDB:H257_05696"/>
<evidence type="ECO:0000256" key="4">
    <source>
        <dbReference type="RuleBase" id="RU331113"/>
    </source>
</evidence>
<dbReference type="Proteomes" id="UP000266643">
    <property type="component" value="Unassembled WGS sequence"/>
</dbReference>
<dbReference type="InterPro" id="IPR036322">
    <property type="entry name" value="WD40_repeat_dom_sf"/>
</dbReference>
<dbReference type="PANTHER" id="PTHR11871">
    <property type="entry name" value="PROTEIN PHOSPHATASE PP2A REGULATORY SUBUNIT B"/>
    <property type="match status" value="1"/>
</dbReference>